<dbReference type="PANTHER" id="PTHR46449:SF5">
    <property type="entry name" value="FAMILY WITH SEQUENCE SIMILARITY 47 MEMBER E"/>
    <property type="match status" value="1"/>
</dbReference>
<reference evidence="3" key="2">
    <citation type="journal article" date="2017" name="Sci. Adv.">
        <title>A tail of two voltages: Proteomic comparison of the three electric organs of the electric eel.</title>
        <authorList>
            <person name="Traeger L.L."/>
            <person name="Sabat G."/>
            <person name="Barrett-Wilt G.A."/>
            <person name="Wells G.B."/>
            <person name="Sussman M.R."/>
        </authorList>
    </citation>
    <scope>NUCLEOTIDE SEQUENCE [LARGE SCALE GENOMIC DNA]</scope>
</reference>
<dbReference type="Proteomes" id="UP000314983">
    <property type="component" value="Chromosome 9"/>
</dbReference>
<evidence type="ECO:0000256" key="1">
    <source>
        <dbReference type="ARBA" id="ARBA00005277"/>
    </source>
</evidence>
<proteinExistence type="inferred from homology"/>
<dbReference type="AlphaFoldDB" id="A0A4W4HCB2"/>
<reference evidence="3" key="1">
    <citation type="journal article" date="2014" name="Science">
        <title>Nonhuman genetics. Genomic basis for the convergent evolution of electric organs.</title>
        <authorList>
            <person name="Gallant J.R."/>
            <person name="Traeger L.L."/>
            <person name="Volkening J.D."/>
            <person name="Moffett H."/>
            <person name="Chen P.H."/>
            <person name="Novina C.D."/>
            <person name="Phillips G.N.Jr."/>
            <person name="Anand R."/>
            <person name="Wells G.B."/>
            <person name="Pinch M."/>
            <person name="Guth R."/>
            <person name="Unguez G.A."/>
            <person name="Albert J.S."/>
            <person name="Zakon H.H."/>
            <person name="Samanta M.P."/>
            <person name="Sussman M.R."/>
        </authorList>
    </citation>
    <scope>NUCLEOTIDE SEQUENCE [LARGE SCALE GENOMIC DNA]</scope>
</reference>
<reference evidence="2" key="3">
    <citation type="submission" date="2020-05" db="EMBL/GenBank/DDBJ databases">
        <title>Electrophorus electricus (electric eel) genome, fEleEle1, primary haplotype.</title>
        <authorList>
            <person name="Myers G."/>
            <person name="Meyer A."/>
            <person name="Fedrigo O."/>
            <person name="Formenti G."/>
            <person name="Rhie A."/>
            <person name="Tracey A."/>
            <person name="Sims Y."/>
            <person name="Jarvis E.D."/>
        </authorList>
    </citation>
    <scope>NUCLEOTIDE SEQUENCE [LARGE SCALE GENOMIC DNA]</scope>
</reference>
<organism evidence="2 3">
    <name type="scientific">Electrophorus electricus</name>
    <name type="common">Electric eel</name>
    <name type="synonym">Gymnotus electricus</name>
    <dbReference type="NCBI Taxonomy" id="8005"/>
    <lineage>
        <taxon>Eukaryota</taxon>
        <taxon>Metazoa</taxon>
        <taxon>Chordata</taxon>
        <taxon>Craniata</taxon>
        <taxon>Vertebrata</taxon>
        <taxon>Euteleostomi</taxon>
        <taxon>Actinopterygii</taxon>
        <taxon>Neopterygii</taxon>
        <taxon>Teleostei</taxon>
        <taxon>Ostariophysi</taxon>
        <taxon>Gymnotiformes</taxon>
        <taxon>Gymnotoidei</taxon>
        <taxon>Gymnotidae</taxon>
        <taxon>Electrophorus</taxon>
    </lineage>
</organism>
<reference evidence="2" key="4">
    <citation type="submission" date="2025-08" db="UniProtKB">
        <authorList>
            <consortium name="Ensembl"/>
        </authorList>
    </citation>
    <scope>IDENTIFICATION</scope>
</reference>
<dbReference type="PANTHER" id="PTHR46449">
    <property type="entry name" value="ZGC:158260"/>
    <property type="match status" value="1"/>
</dbReference>
<dbReference type="Ensembl" id="ENSEEET00000048145.2">
    <property type="protein sequence ID" value="ENSEEEP00000047620.2"/>
    <property type="gene ID" value="ENSEEEG00000022414.2"/>
</dbReference>
<protein>
    <submittedName>
        <fullName evidence="2">Uncharacterized protein</fullName>
    </submittedName>
</protein>
<comment type="similarity">
    <text evidence="1">Belongs to the FAM47 family.</text>
</comment>
<sequence length="302" mass="34584">YVLFDFPDFLKDPVTKQRLSGALDGGRRRFLNAGVGGFSDRYPISCAETSFEPERGTAPIIFGLSNQACPGRLPQRFTKQQICFSKQNRLSQERRQYVEAVEHRLKTHPLALYPYLESGMTPELFDDVLSVLDPEIHVKRERSVTSSKKQEKRIEENVAPCEVSFRINKPLTPIMSPITKKEVKCFSSRNPYKWKDVKETHANEKQLASVKDLYSPSQDEDLKKVTKLFCDWASSLVSLCICSEHIVLKTERERECLIFPSGQDEELKQIHGAQAFKQFIITKGLRMPRVRSPQVLELAFGV</sequence>
<dbReference type="InterPro" id="IPR032743">
    <property type="entry name" value="FAM47"/>
</dbReference>
<evidence type="ECO:0000313" key="2">
    <source>
        <dbReference type="Ensembl" id="ENSEEEP00000047620.2"/>
    </source>
</evidence>
<name>A0A4W4HCB2_ELEEL</name>
<dbReference type="Pfam" id="PF14642">
    <property type="entry name" value="FAM47"/>
    <property type="match status" value="1"/>
</dbReference>
<accession>A0A4W4HCB2</accession>
<dbReference type="GO" id="GO:0000785">
    <property type="term" value="C:chromatin"/>
    <property type="evidence" value="ECO:0007669"/>
    <property type="project" value="TreeGrafter"/>
</dbReference>
<evidence type="ECO:0000313" key="3">
    <source>
        <dbReference type="Proteomes" id="UP000314983"/>
    </source>
</evidence>
<dbReference type="GeneTree" id="ENSGT00940000165114"/>
<keyword evidence="3" id="KW-1185">Reference proteome</keyword>
<gene>
    <name evidence="2" type="primary">zgc:158260</name>
</gene>
<reference evidence="2" key="5">
    <citation type="submission" date="2025-09" db="UniProtKB">
        <authorList>
            <consortium name="Ensembl"/>
        </authorList>
    </citation>
    <scope>IDENTIFICATION</scope>
</reference>
<dbReference type="GO" id="GO:0045815">
    <property type="term" value="P:transcription initiation-coupled chromatin remodeling"/>
    <property type="evidence" value="ECO:0007669"/>
    <property type="project" value="TreeGrafter"/>
</dbReference>